<dbReference type="RefSeq" id="WP_370891609.1">
    <property type="nucleotide sequence ID" value="NZ_JBGJLR010000005.1"/>
</dbReference>
<dbReference type="EMBL" id="JBGJLR010000005">
    <property type="protein sequence ID" value="MEZ2739118.1"/>
    <property type="molecule type" value="Genomic_DNA"/>
</dbReference>
<evidence type="ECO:0000313" key="2">
    <source>
        <dbReference type="Proteomes" id="UP001567350"/>
    </source>
</evidence>
<name>A0ABV4IB97_9BURK</name>
<proteinExistence type="predicted"/>
<dbReference type="Proteomes" id="UP001567350">
    <property type="component" value="Unassembled WGS sequence"/>
</dbReference>
<sequence length="169" mass="18074">MQRMSLVPCKSCKKEVAHNAKTCPHCGVKDPGITGKQMLIGFAVLAAVVAVLAVSCGSSEEETKAADAACMQDLECIGNKGTITAGVYCTDHIEKLAKNSAKWTDGALEPKFSRFRWKDKEAGIVTHLGDKVQFQNGFGAYINMIYSCDLDMKQGQGVVVGVDAAEGRL</sequence>
<keyword evidence="2" id="KW-1185">Reference proteome</keyword>
<organism evidence="1 2">
    <name type="scientific">Comamonas jiangduensis</name>
    <dbReference type="NCBI Taxonomy" id="1194168"/>
    <lineage>
        <taxon>Bacteria</taxon>
        <taxon>Pseudomonadati</taxon>
        <taxon>Pseudomonadota</taxon>
        <taxon>Betaproteobacteria</taxon>
        <taxon>Burkholderiales</taxon>
        <taxon>Comamonadaceae</taxon>
        <taxon>Comamonas</taxon>
    </lineage>
</organism>
<protein>
    <submittedName>
        <fullName evidence="1">Zinc ribbon domain-containing protein</fullName>
    </submittedName>
</protein>
<accession>A0ABV4IB97</accession>
<evidence type="ECO:0000313" key="1">
    <source>
        <dbReference type="EMBL" id="MEZ2739118.1"/>
    </source>
</evidence>
<comment type="caution">
    <text evidence="1">The sequence shown here is derived from an EMBL/GenBank/DDBJ whole genome shotgun (WGS) entry which is preliminary data.</text>
</comment>
<gene>
    <name evidence="1" type="ORF">ACBP88_06515</name>
</gene>
<reference evidence="1 2" key="1">
    <citation type="submission" date="2024-08" db="EMBL/GenBank/DDBJ databases">
        <authorList>
            <person name="Feng Z."/>
            <person name="Ronholm J."/>
        </authorList>
    </citation>
    <scope>NUCLEOTIDE SEQUENCE [LARGE SCALE GENOMIC DNA]</scope>
    <source>
        <strain evidence="1 2">4-AB0-8</strain>
    </source>
</reference>